<sequence length="205" mass="24222">MHSLTAWQMMKNDFDVGITSFWENWKGFGTRFVIKDYFARMYGPRYSQYAGGFLAFCVTQWSVKNFIPIMQRARLTRFSISLWSGWFFAHRLSDYIVYRQMIDEMKSGKFLEVANSVAFRWAICSANPFYLEDKQCYKESKEILKNLAASQADQRTAYQFIMFYPLLFSITIKHFLQEAYQNTHLTVDISRALGSIEDMCHLKIN</sequence>
<keyword evidence="2" id="KW-1185">Reference proteome</keyword>
<evidence type="ECO:0000313" key="1">
    <source>
        <dbReference type="EMBL" id="CAG5095857.1"/>
    </source>
</evidence>
<reference evidence="1 2" key="1">
    <citation type="submission" date="2021-04" db="EMBL/GenBank/DDBJ databases">
        <authorList>
            <person name="Bliznina A."/>
        </authorList>
    </citation>
    <scope>NUCLEOTIDE SEQUENCE [LARGE SCALE GENOMIC DNA]</scope>
</reference>
<proteinExistence type="predicted"/>
<dbReference type="EMBL" id="OU015569">
    <property type="protein sequence ID" value="CAG5095857.1"/>
    <property type="molecule type" value="Genomic_DNA"/>
</dbReference>
<accession>A0ABN7S9L0</accession>
<gene>
    <name evidence="1" type="ORF">OKIOD_LOCUS5929</name>
</gene>
<protein>
    <submittedName>
        <fullName evidence="1">Oidioi.mRNA.OKI2018_I69.XSR.g14371.t1.cds</fullName>
    </submittedName>
</protein>
<dbReference type="Proteomes" id="UP001158576">
    <property type="component" value="Chromosome XSR"/>
</dbReference>
<organism evidence="1 2">
    <name type="scientific">Oikopleura dioica</name>
    <name type="common">Tunicate</name>
    <dbReference type="NCBI Taxonomy" id="34765"/>
    <lineage>
        <taxon>Eukaryota</taxon>
        <taxon>Metazoa</taxon>
        <taxon>Chordata</taxon>
        <taxon>Tunicata</taxon>
        <taxon>Appendicularia</taxon>
        <taxon>Copelata</taxon>
        <taxon>Oikopleuridae</taxon>
        <taxon>Oikopleura</taxon>
    </lineage>
</organism>
<name>A0ABN7S9L0_OIKDI</name>
<evidence type="ECO:0000313" key="2">
    <source>
        <dbReference type="Proteomes" id="UP001158576"/>
    </source>
</evidence>